<dbReference type="Gene3D" id="1.25.40.10">
    <property type="entry name" value="Tetratricopeptide repeat domain"/>
    <property type="match status" value="1"/>
</dbReference>
<feature type="coiled-coil region" evidence="1">
    <location>
        <begin position="221"/>
        <end position="248"/>
    </location>
</feature>
<dbReference type="InterPro" id="IPR011990">
    <property type="entry name" value="TPR-like_helical_dom_sf"/>
</dbReference>
<keyword evidence="4" id="KW-1185">Reference proteome</keyword>
<dbReference type="Proteomes" id="UP001151582">
    <property type="component" value="Unassembled WGS sequence"/>
</dbReference>
<feature type="transmembrane region" description="Helical" evidence="2">
    <location>
        <begin position="126"/>
        <end position="149"/>
    </location>
</feature>
<protein>
    <submittedName>
        <fullName evidence="3">Uncharacterized protein</fullName>
    </submittedName>
</protein>
<organism evidence="3 4">
    <name type="scientific">Dimargaris verticillata</name>
    <dbReference type="NCBI Taxonomy" id="2761393"/>
    <lineage>
        <taxon>Eukaryota</taxon>
        <taxon>Fungi</taxon>
        <taxon>Fungi incertae sedis</taxon>
        <taxon>Zoopagomycota</taxon>
        <taxon>Kickxellomycotina</taxon>
        <taxon>Dimargaritomycetes</taxon>
        <taxon>Dimargaritales</taxon>
        <taxon>Dimargaritaceae</taxon>
        <taxon>Dimargaris</taxon>
    </lineage>
</organism>
<name>A0A9W8B8V6_9FUNG</name>
<dbReference type="SUPFAM" id="SSF48452">
    <property type="entry name" value="TPR-like"/>
    <property type="match status" value="1"/>
</dbReference>
<dbReference type="OrthoDB" id="10050400at2759"/>
<evidence type="ECO:0000313" key="4">
    <source>
        <dbReference type="Proteomes" id="UP001151582"/>
    </source>
</evidence>
<gene>
    <name evidence="3" type="ORF">H4R34_001982</name>
</gene>
<evidence type="ECO:0000256" key="2">
    <source>
        <dbReference type="SAM" id="Phobius"/>
    </source>
</evidence>
<reference evidence="3" key="1">
    <citation type="submission" date="2022-07" db="EMBL/GenBank/DDBJ databases">
        <title>Phylogenomic reconstructions and comparative analyses of Kickxellomycotina fungi.</title>
        <authorList>
            <person name="Reynolds N.K."/>
            <person name="Stajich J.E."/>
            <person name="Barry K."/>
            <person name="Grigoriev I.V."/>
            <person name="Crous P."/>
            <person name="Smith M.E."/>
        </authorList>
    </citation>
    <scope>NUCLEOTIDE SEQUENCE</scope>
    <source>
        <strain evidence="3">RSA 567</strain>
    </source>
</reference>
<dbReference type="AlphaFoldDB" id="A0A9W8B8V6"/>
<comment type="caution">
    <text evidence="3">The sequence shown here is derived from an EMBL/GenBank/DDBJ whole genome shotgun (WGS) entry which is preliminary data.</text>
</comment>
<keyword evidence="2" id="KW-1133">Transmembrane helix</keyword>
<evidence type="ECO:0000313" key="3">
    <source>
        <dbReference type="EMBL" id="KAJ1981660.1"/>
    </source>
</evidence>
<evidence type="ECO:0000256" key="1">
    <source>
        <dbReference type="SAM" id="Coils"/>
    </source>
</evidence>
<keyword evidence="1" id="KW-0175">Coiled coil</keyword>
<proteinExistence type="predicted"/>
<dbReference type="EMBL" id="JANBQB010000116">
    <property type="protein sequence ID" value="KAJ1981660.1"/>
    <property type="molecule type" value="Genomic_DNA"/>
</dbReference>
<keyword evidence="2" id="KW-0472">Membrane</keyword>
<keyword evidence="2" id="KW-0812">Transmembrane</keyword>
<sequence>MPWFPRMLKLPMRTRWCERPLELRIGSAPSACRFVSQHTAQSRHQAPLCRTNPCQLLQFTVGRQPRSDFAPKQVRFQPTQTPFSRPLHLFGRPVWSSSHSSPLYTIQNPNAPTAGQRGNFTYVNRFLVLVAVSGTILAVTLVGSFYLLYHYVEQALDPALGDARLLATTEKDNFAAVRKYLVSALVREHVMPDYRAALEYLTDARSLLIKEHSFMPNDPLVVELTLRIAELCDRLDDLSRAYAEYSRVWQQMTGPSRETFWSQTHQQWKATDQFLNDHYGQAVGRDPQFTQQRYRPTAADHDTHRQELITLVRLATQLGAVCVRQQRYDEAVEVLGHGLQWAKTLHGDTTSHGGTNQPSRLQTYIRQTGRWVLYEPHDWHYLELKLIGSMGDAYALKGQLASAYTLYQEALTRYRQYAPGRPNLSATAPHEPTAVPSAQISPIWTTLNTFLLRGQVSLPALLDPPLARHYVGAPGQFITTAEATTPSSAIDTWACFDAALMDHLGEVSHGLGRTHESDQWFQSSLTVSEAKSGIPICDQCASLTLGHLAMVAETREHPDQAMAFWRAAGAKAESATDDARLNICKTQIARLREASAPTE</sequence>
<accession>A0A9W8B8V6</accession>